<evidence type="ECO:0000256" key="7">
    <source>
        <dbReference type="RuleBase" id="RU003827"/>
    </source>
</evidence>
<sequence>MRVLAAVVGLCLLSAAANALDFEMGVQTKCVYEEINANVIVVGDYKAYNKDNPSVAVAVDVLVTDQMHAVIHTAKAQVKGQFAFTSKSAGEYKACFTAPDHATAQTTKINLDWRTGVAATDWDTIAKKEHLDQLSVEMRKVEGAIREIYAEMLQLQQREQEMRDINGGGWGAEEETNTRVAWFSIFSLFVCIACSVVQLWYLKKFFQRKKLL</sequence>
<dbReference type="Pfam" id="PF01105">
    <property type="entry name" value="EMP24_GP25L"/>
    <property type="match status" value="1"/>
</dbReference>
<dbReference type="InterPro" id="IPR015720">
    <property type="entry name" value="Emp24-like"/>
</dbReference>
<dbReference type="SMART" id="SM01190">
    <property type="entry name" value="EMP24_GP25L"/>
    <property type="match status" value="1"/>
</dbReference>
<evidence type="ECO:0000256" key="1">
    <source>
        <dbReference type="ARBA" id="ARBA00004479"/>
    </source>
</evidence>
<keyword evidence="13" id="KW-1185">Reference proteome</keyword>
<accession>A0A0D2NUD4</accession>
<dbReference type="EMBL" id="KK100238">
    <property type="protein sequence ID" value="KIZ07696.1"/>
    <property type="molecule type" value="Genomic_DNA"/>
</dbReference>
<comment type="similarity">
    <text evidence="2 7">Belongs to the EMP24/GP25L family.</text>
</comment>
<dbReference type="RefSeq" id="XP_013906715.1">
    <property type="nucleotide sequence ID" value="XM_014051261.1"/>
</dbReference>
<evidence type="ECO:0000313" key="12">
    <source>
        <dbReference type="EMBL" id="KIZ07696.1"/>
    </source>
</evidence>
<evidence type="ECO:0000256" key="9">
    <source>
        <dbReference type="SAM" id="Phobius"/>
    </source>
</evidence>
<feature type="signal peptide" evidence="10">
    <location>
        <begin position="1"/>
        <end position="19"/>
    </location>
</feature>
<organism evidence="12 13">
    <name type="scientific">Monoraphidium neglectum</name>
    <dbReference type="NCBI Taxonomy" id="145388"/>
    <lineage>
        <taxon>Eukaryota</taxon>
        <taxon>Viridiplantae</taxon>
        <taxon>Chlorophyta</taxon>
        <taxon>core chlorophytes</taxon>
        <taxon>Chlorophyceae</taxon>
        <taxon>CS clade</taxon>
        <taxon>Sphaeropleales</taxon>
        <taxon>Selenastraceae</taxon>
        <taxon>Monoraphidium</taxon>
    </lineage>
</organism>
<keyword evidence="3 7" id="KW-0812">Transmembrane</keyword>
<dbReference type="GO" id="GO:0016020">
    <property type="term" value="C:membrane"/>
    <property type="evidence" value="ECO:0007669"/>
    <property type="project" value="UniProtKB-SubCell"/>
</dbReference>
<dbReference type="STRING" id="145388.A0A0D2NUD4"/>
<feature type="coiled-coil region" evidence="8">
    <location>
        <begin position="131"/>
        <end position="158"/>
    </location>
</feature>
<dbReference type="Proteomes" id="UP000054498">
    <property type="component" value="Unassembled WGS sequence"/>
</dbReference>
<name>A0A0D2NUD4_9CHLO</name>
<keyword evidence="4 10" id="KW-0732">Signal</keyword>
<keyword evidence="5 9" id="KW-1133">Transmembrane helix</keyword>
<evidence type="ECO:0000256" key="10">
    <source>
        <dbReference type="SAM" id="SignalP"/>
    </source>
</evidence>
<dbReference type="InterPro" id="IPR009038">
    <property type="entry name" value="GOLD_dom"/>
</dbReference>
<comment type="subcellular location">
    <subcellularLocation>
        <location evidence="1 7">Membrane</location>
        <topology evidence="1 7">Single-pass type I membrane protein</topology>
    </subcellularLocation>
</comment>
<feature type="chain" id="PRO_5002248337" description="GOLD domain-containing protein" evidence="10">
    <location>
        <begin position="20"/>
        <end position="212"/>
    </location>
</feature>
<dbReference type="KEGG" id="mng:MNEG_0259"/>
<evidence type="ECO:0000313" key="13">
    <source>
        <dbReference type="Proteomes" id="UP000054498"/>
    </source>
</evidence>
<evidence type="ECO:0000256" key="5">
    <source>
        <dbReference type="ARBA" id="ARBA00022989"/>
    </source>
</evidence>
<proteinExistence type="inferred from homology"/>
<dbReference type="PANTHER" id="PTHR22811">
    <property type="entry name" value="TRANSMEMBRANE EMP24 DOMAIN-CONTAINING PROTEIN"/>
    <property type="match status" value="1"/>
</dbReference>
<evidence type="ECO:0000256" key="3">
    <source>
        <dbReference type="ARBA" id="ARBA00022692"/>
    </source>
</evidence>
<feature type="transmembrane region" description="Helical" evidence="9">
    <location>
        <begin position="180"/>
        <end position="202"/>
    </location>
</feature>
<evidence type="ECO:0000256" key="6">
    <source>
        <dbReference type="ARBA" id="ARBA00023136"/>
    </source>
</evidence>
<dbReference type="OrthoDB" id="1929172at2759"/>
<evidence type="ECO:0000256" key="4">
    <source>
        <dbReference type="ARBA" id="ARBA00022729"/>
    </source>
</evidence>
<evidence type="ECO:0000256" key="8">
    <source>
        <dbReference type="SAM" id="Coils"/>
    </source>
</evidence>
<reference evidence="12 13" key="1">
    <citation type="journal article" date="2013" name="BMC Genomics">
        <title>Reconstruction of the lipid metabolism for the microalga Monoraphidium neglectum from its genome sequence reveals characteristics suitable for biofuel production.</title>
        <authorList>
            <person name="Bogen C."/>
            <person name="Al-Dilaimi A."/>
            <person name="Albersmeier A."/>
            <person name="Wichmann J."/>
            <person name="Grundmann M."/>
            <person name="Rupp O."/>
            <person name="Lauersen K.J."/>
            <person name="Blifernez-Klassen O."/>
            <person name="Kalinowski J."/>
            <person name="Goesmann A."/>
            <person name="Mussgnug J.H."/>
            <person name="Kruse O."/>
        </authorList>
    </citation>
    <scope>NUCLEOTIDE SEQUENCE [LARGE SCALE GENOMIC DNA]</scope>
    <source>
        <strain evidence="12 13">SAG 48.87</strain>
    </source>
</reference>
<dbReference type="AlphaFoldDB" id="A0A0D2NUD4"/>
<feature type="domain" description="GOLD" evidence="11">
    <location>
        <begin position="28"/>
        <end position="115"/>
    </location>
</feature>
<keyword evidence="8" id="KW-0175">Coiled coil</keyword>
<gene>
    <name evidence="12" type="ORF">MNEG_0259</name>
</gene>
<keyword evidence="6 9" id="KW-0472">Membrane</keyword>
<evidence type="ECO:0000259" key="11">
    <source>
        <dbReference type="PROSITE" id="PS50866"/>
    </source>
</evidence>
<dbReference type="GeneID" id="25726377"/>
<protein>
    <recommendedName>
        <fullName evidence="11">GOLD domain-containing protein</fullName>
    </recommendedName>
</protein>
<evidence type="ECO:0000256" key="2">
    <source>
        <dbReference type="ARBA" id="ARBA00007104"/>
    </source>
</evidence>
<dbReference type="PROSITE" id="PS50866">
    <property type="entry name" value="GOLD"/>
    <property type="match status" value="1"/>
</dbReference>